<evidence type="ECO:0000313" key="4">
    <source>
        <dbReference type="Proteomes" id="UP000054559"/>
    </source>
</evidence>
<dbReference type="Pfam" id="PF05768">
    <property type="entry name" value="Glrx-like"/>
    <property type="match status" value="1"/>
</dbReference>
<dbReference type="Gene3D" id="3.40.30.10">
    <property type="entry name" value="Glutaredoxin"/>
    <property type="match status" value="1"/>
</dbReference>
<dbReference type="InterPro" id="IPR036249">
    <property type="entry name" value="Thioredoxin-like_sf"/>
</dbReference>
<gene>
    <name evidence="3" type="ORF">CISG_07391</name>
</gene>
<dbReference type="OrthoDB" id="429967at2759"/>
<dbReference type="SUPFAM" id="SSF52833">
    <property type="entry name" value="Thioredoxin-like"/>
    <property type="match status" value="1"/>
</dbReference>
<dbReference type="PANTHER" id="PTHR33558:SF1">
    <property type="entry name" value="GLUTAREDOXIN-LIKE PROTEIN C5ORF63 HOMOLOG"/>
    <property type="match status" value="1"/>
</dbReference>
<accession>A0A0J8R137</accession>
<evidence type="ECO:0000256" key="2">
    <source>
        <dbReference type="SAM" id="MobiDB-lite"/>
    </source>
</evidence>
<comment type="similarity">
    <text evidence="1">Belongs to the glutaredoxin family.</text>
</comment>
<reference evidence="4" key="1">
    <citation type="journal article" date="2010" name="Genome Res.">
        <title>Population genomic sequencing of Coccidioides fungi reveals recent hybridization and transposon control.</title>
        <authorList>
            <person name="Neafsey D.E."/>
            <person name="Barker B.M."/>
            <person name="Sharpton T.J."/>
            <person name="Stajich J.E."/>
            <person name="Park D.J."/>
            <person name="Whiston E."/>
            <person name="Hung C.-Y."/>
            <person name="McMahan C."/>
            <person name="White J."/>
            <person name="Sykes S."/>
            <person name="Heiman D."/>
            <person name="Young S."/>
            <person name="Zeng Q."/>
            <person name="Abouelleil A."/>
            <person name="Aftuck L."/>
            <person name="Bessette D."/>
            <person name="Brown A."/>
            <person name="FitzGerald M."/>
            <person name="Lui A."/>
            <person name="Macdonald J.P."/>
            <person name="Priest M."/>
            <person name="Orbach M.J."/>
            <person name="Galgiani J.N."/>
            <person name="Kirkland T.N."/>
            <person name="Cole G.T."/>
            <person name="Birren B.W."/>
            <person name="Henn M.R."/>
            <person name="Taylor J.W."/>
            <person name="Rounsley S.D."/>
        </authorList>
    </citation>
    <scope>NUCLEOTIDE SEQUENCE [LARGE SCALE GENOMIC DNA]</scope>
    <source>
        <strain evidence="4">RMSCC 3703</strain>
    </source>
</reference>
<dbReference type="AlphaFoldDB" id="A0A0J8R137"/>
<dbReference type="InterPro" id="IPR008554">
    <property type="entry name" value="Glutaredoxin-like"/>
</dbReference>
<keyword evidence="1" id="KW-0813">Transport</keyword>
<dbReference type="PANTHER" id="PTHR33558">
    <property type="entry name" value="GLUTAREDOXIN-LIKE PROTEIN C5ORF63 HOMOLOG"/>
    <property type="match status" value="1"/>
</dbReference>
<evidence type="ECO:0000256" key="1">
    <source>
        <dbReference type="RuleBase" id="RU363082"/>
    </source>
</evidence>
<dbReference type="STRING" id="454286.A0A0J8R137"/>
<organism evidence="3 4">
    <name type="scientific">Coccidioides immitis RMSCC 3703</name>
    <dbReference type="NCBI Taxonomy" id="454286"/>
    <lineage>
        <taxon>Eukaryota</taxon>
        <taxon>Fungi</taxon>
        <taxon>Dikarya</taxon>
        <taxon>Ascomycota</taxon>
        <taxon>Pezizomycotina</taxon>
        <taxon>Eurotiomycetes</taxon>
        <taxon>Eurotiomycetidae</taxon>
        <taxon>Onygenales</taxon>
        <taxon>Onygenaceae</taxon>
        <taxon>Coccidioides</taxon>
    </lineage>
</organism>
<dbReference type="InterPro" id="IPR052565">
    <property type="entry name" value="Glutaredoxin-like_YDR286C"/>
</dbReference>
<keyword evidence="1" id="KW-0249">Electron transport</keyword>
<proteinExistence type="inferred from homology"/>
<feature type="region of interest" description="Disordered" evidence="2">
    <location>
        <begin position="96"/>
        <end position="126"/>
    </location>
</feature>
<sequence>MRPTRFLSQNLRLTLFTRVNCSLCDVVKHTLNQVQTARLFDYSEVDVLKNKEWKQAYQYEVPVLHIRSGYPPVAIPKCSRKQKSCSIALPGRSWRKQWMRSKAPTEPPLPSSMNLRDESKARRRRK</sequence>
<protein>
    <recommendedName>
        <fullName evidence="1">Glutaredoxin-like protein</fullName>
    </recommendedName>
</protein>
<evidence type="ECO:0000313" key="3">
    <source>
        <dbReference type="EMBL" id="KMU78874.1"/>
    </source>
</evidence>
<name>A0A0J8R137_COCIT</name>
<dbReference type="EMBL" id="DS268167">
    <property type="protein sequence ID" value="KMU78874.1"/>
    <property type="molecule type" value="Genomic_DNA"/>
</dbReference>
<dbReference type="Proteomes" id="UP000054559">
    <property type="component" value="Unassembled WGS sequence"/>
</dbReference>